<dbReference type="Proteomes" id="UP001605036">
    <property type="component" value="Unassembled WGS sequence"/>
</dbReference>
<dbReference type="InterPro" id="IPR052843">
    <property type="entry name" value="ER_body_metal_sequester"/>
</dbReference>
<proteinExistence type="predicted"/>
<dbReference type="EMBL" id="JBHFFA010000002">
    <property type="protein sequence ID" value="KAL2643409.1"/>
    <property type="molecule type" value="Genomic_DNA"/>
</dbReference>
<comment type="caution">
    <text evidence="1">The sequence shown here is derived from an EMBL/GenBank/DDBJ whole genome shotgun (WGS) entry which is preliminary data.</text>
</comment>
<dbReference type="PANTHER" id="PTHR38937:SF2">
    <property type="entry name" value="MEMBRANE PROTEIN OF ER BODY-LIKE PROTEIN ISOFORM X1"/>
    <property type="match status" value="1"/>
</dbReference>
<protein>
    <submittedName>
        <fullName evidence="1">Uncharacterized protein</fullName>
    </submittedName>
</protein>
<accession>A0ABD1Z6K3</accession>
<reference evidence="1 2" key="1">
    <citation type="submission" date="2024-09" db="EMBL/GenBank/DDBJ databases">
        <title>Chromosome-scale assembly of Riccia fluitans.</title>
        <authorList>
            <person name="Paukszto L."/>
            <person name="Sawicki J."/>
            <person name="Karawczyk K."/>
            <person name="Piernik-Szablinska J."/>
            <person name="Szczecinska M."/>
            <person name="Mazdziarz M."/>
        </authorList>
    </citation>
    <scope>NUCLEOTIDE SEQUENCE [LARGE SCALE GENOMIC DNA]</scope>
    <source>
        <strain evidence="1">Rf_01</strain>
        <tissue evidence="1">Aerial parts of the thallus</tissue>
    </source>
</reference>
<evidence type="ECO:0000313" key="2">
    <source>
        <dbReference type="Proteomes" id="UP001605036"/>
    </source>
</evidence>
<dbReference type="AlphaFoldDB" id="A0ABD1Z6K3"/>
<organism evidence="1 2">
    <name type="scientific">Riccia fluitans</name>
    <dbReference type="NCBI Taxonomy" id="41844"/>
    <lineage>
        <taxon>Eukaryota</taxon>
        <taxon>Viridiplantae</taxon>
        <taxon>Streptophyta</taxon>
        <taxon>Embryophyta</taxon>
        <taxon>Marchantiophyta</taxon>
        <taxon>Marchantiopsida</taxon>
        <taxon>Marchantiidae</taxon>
        <taxon>Marchantiales</taxon>
        <taxon>Ricciaceae</taxon>
        <taxon>Riccia</taxon>
    </lineage>
</organism>
<sequence length="156" mass="17950">MPPVSQLRCNHLSVERPTLELILFETASTTFTMFIEGWPWDGTLADDTSQSMLRPYKRVPSELERLIQTQRTHDVICPVCQSCITELVILRKRKRNPGPEDQTSQNAKLLKADVSDFELSGRPYKNRMNSRFETEDRGCLVGLWSFLFGKDAQDVK</sequence>
<gene>
    <name evidence="1" type="ORF">R1flu_010996</name>
</gene>
<keyword evidence="2" id="KW-1185">Reference proteome</keyword>
<evidence type="ECO:0000313" key="1">
    <source>
        <dbReference type="EMBL" id="KAL2643409.1"/>
    </source>
</evidence>
<dbReference type="PANTHER" id="PTHR38937">
    <property type="entry name" value="MEMBRANE PROTEIN OF ER BODY-LIKE PROTEIN"/>
    <property type="match status" value="1"/>
</dbReference>
<name>A0ABD1Z6K3_9MARC</name>